<proteinExistence type="predicted"/>
<dbReference type="RefSeq" id="WP_345532806.1">
    <property type="nucleotide sequence ID" value="NZ_BAABLD010000008.1"/>
</dbReference>
<name>A0ABP9QNV4_9RHOO</name>
<evidence type="ECO:0000313" key="1">
    <source>
        <dbReference type="EMBL" id="GAA5165105.1"/>
    </source>
</evidence>
<reference evidence="2" key="1">
    <citation type="journal article" date="2019" name="Int. J. Syst. Evol. Microbiol.">
        <title>The Global Catalogue of Microorganisms (GCM) 10K type strain sequencing project: providing services to taxonomists for standard genome sequencing and annotation.</title>
        <authorList>
            <consortium name="The Broad Institute Genomics Platform"/>
            <consortium name="The Broad Institute Genome Sequencing Center for Infectious Disease"/>
            <person name="Wu L."/>
            <person name="Ma J."/>
        </authorList>
    </citation>
    <scope>NUCLEOTIDE SEQUENCE [LARGE SCALE GENOMIC DNA]</scope>
    <source>
        <strain evidence="2">JCM 18715</strain>
    </source>
</reference>
<sequence length="140" mass="15978">MGYRDDFYMVQYIIGYTGNLNDFPTVYFIKGKEFGHITQKHDESQNVGRMEVYASDGYTIGNKMVEKIRGKVMHTSRSTLTKVDVFAPAEKETVTLLAQSIYGTNRGEKYISGWSRQDFKNIDATRAKMAKVLEELPKAT</sequence>
<protein>
    <submittedName>
        <fullName evidence="1">Uncharacterized protein</fullName>
    </submittedName>
</protein>
<gene>
    <name evidence="1" type="ORF">GCM10025770_20110</name>
</gene>
<keyword evidence="2" id="KW-1185">Reference proteome</keyword>
<comment type="caution">
    <text evidence="1">The sequence shown here is derived from an EMBL/GenBank/DDBJ whole genome shotgun (WGS) entry which is preliminary data.</text>
</comment>
<dbReference type="EMBL" id="BAABLD010000008">
    <property type="protein sequence ID" value="GAA5165105.1"/>
    <property type="molecule type" value="Genomic_DNA"/>
</dbReference>
<accession>A0ABP9QNV4</accession>
<dbReference type="Proteomes" id="UP001500547">
    <property type="component" value="Unassembled WGS sequence"/>
</dbReference>
<organism evidence="1 2">
    <name type="scientific">Viridibacterium curvum</name>
    <dbReference type="NCBI Taxonomy" id="1101404"/>
    <lineage>
        <taxon>Bacteria</taxon>
        <taxon>Pseudomonadati</taxon>
        <taxon>Pseudomonadota</taxon>
        <taxon>Betaproteobacteria</taxon>
        <taxon>Rhodocyclales</taxon>
        <taxon>Rhodocyclaceae</taxon>
        <taxon>Viridibacterium</taxon>
    </lineage>
</organism>
<evidence type="ECO:0000313" key="2">
    <source>
        <dbReference type="Proteomes" id="UP001500547"/>
    </source>
</evidence>